<feature type="binding site" evidence="3">
    <location>
        <position position="262"/>
    </location>
    <ligand>
        <name>Zn(2+)</name>
        <dbReference type="ChEBI" id="CHEBI:29105"/>
    </ligand>
</feature>
<dbReference type="Pfam" id="PF02574">
    <property type="entry name" value="S-methyl_trans"/>
    <property type="match status" value="1"/>
</dbReference>
<dbReference type="PANTHER" id="PTHR11103:SF18">
    <property type="entry name" value="SLR1189 PROTEIN"/>
    <property type="match status" value="1"/>
</dbReference>
<keyword evidence="6" id="KW-1185">Reference proteome</keyword>
<comment type="cofactor">
    <cofactor evidence="3">
        <name>Zn(2+)</name>
        <dbReference type="ChEBI" id="CHEBI:29105"/>
    </cofactor>
</comment>
<feature type="domain" description="Hcy-binding" evidence="4">
    <location>
        <begin position="1"/>
        <end position="276"/>
    </location>
</feature>
<dbReference type="PROSITE" id="PS50970">
    <property type="entry name" value="HCY"/>
    <property type="match status" value="1"/>
</dbReference>
<organism evidence="5 6">
    <name type="scientific">Vagococcus proximus</name>
    <dbReference type="NCBI Taxonomy" id="2991417"/>
    <lineage>
        <taxon>Bacteria</taxon>
        <taxon>Bacillati</taxon>
        <taxon>Bacillota</taxon>
        <taxon>Bacilli</taxon>
        <taxon>Lactobacillales</taxon>
        <taxon>Enterococcaceae</taxon>
        <taxon>Vagococcus</taxon>
    </lineage>
</organism>
<comment type="caution">
    <text evidence="5">The sequence shown here is derived from an EMBL/GenBank/DDBJ whole genome shotgun (WGS) entry which is preliminary data.</text>
</comment>
<dbReference type="Proteomes" id="UP001147148">
    <property type="component" value="Unassembled WGS sequence"/>
</dbReference>
<name>A0ABT5WZE0_9ENTE</name>
<dbReference type="PANTHER" id="PTHR11103">
    <property type="entry name" value="SLR1189 PROTEIN"/>
    <property type="match status" value="1"/>
</dbReference>
<evidence type="ECO:0000256" key="2">
    <source>
        <dbReference type="ARBA" id="ARBA00022679"/>
    </source>
</evidence>
<dbReference type="InterPro" id="IPR036589">
    <property type="entry name" value="HCY_dom_sf"/>
</dbReference>
<reference evidence="5" key="1">
    <citation type="submission" date="2022-10" db="EMBL/GenBank/DDBJ databases">
        <title>Vagococcus sp. isolated from poultry meat.</title>
        <authorList>
            <person name="Johansson P."/>
            <person name="Bjorkroth J."/>
        </authorList>
    </citation>
    <scope>NUCLEOTIDE SEQUENCE</scope>
    <source>
        <strain evidence="5">PNs007</strain>
    </source>
</reference>
<dbReference type="Gene3D" id="3.20.20.330">
    <property type="entry name" value="Homocysteine-binding-like domain"/>
    <property type="match status" value="1"/>
</dbReference>
<evidence type="ECO:0000313" key="6">
    <source>
        <dbReference type="Proteomes" id="UP001147148"/>
    </source>
</evidence>
<dbReference type="EMBL" id="JAPDSH010000001">
    <property type="protein sequence ID" value="MDF0479123.1"/>
    <property type="molecule type" value="Genomic_DNA"/>
</dbReference>
<protein>
    <submittedName>
        <fullName evidence="5">Homocysteine S-methyltransferase family protein</fullName>
    </submittedName>
</protein>
<evidence type="ECO:0000256" key="3">
    <source>
        <dbReference type="PROSITE-ProRule" id="PRU00333"/>
    </source>
</evidence>
<keyword evidence="1 3" id="KW-0489">Methyltransferase</keyword>
<feature type="binding site" evidence="3">
    <location>
        <position position="261"/>
    </location>
    <ligand>
        <name>Zn(2+)</name>
        <dbReference type="ChEBI" id="CHEBI:29105"/>
    </ligand>
</feature>
<dbReference type="InterPro" id="IPR003726">
    <property type="entry name" value="HCY_dom"/>
</dbReference>
<dbReference type="SUPFAM" id="SSF82282">
    <property type="entry name" value="Homocysteine S-methyltransferase"/>
    <property type="match status" value="1"/>
</dbReference>
<evidence type="ECO:0000259" key="4">
    <source>
        <dbReference type="PROSITE" id="PS50970"/>
    </source>
</evidence>
<gene>
    <name evidence="5" type="ORF">OL233_02385</name>
</gene>
<keyword evidence="2 3" id="KW-0808">Transferase</keyword>
<keyword evidence="3" id="KW-0479">Metal-binding</keyword>
<sequence length="278" mass="30752">MSLKSFKNKCFLDGAKGTEISSRGYTKYPIDYASIDAVEIVEQVHQSYIDSGVDVITTNTFRVTSFPDKSKMKDVICADCSLIRNLNAPNIALSIGPGDGDFSDLTSRQRKELKQKYKWQAELATDCQVDMILLETVCSLDEAVMAIEEILSITSIPLCVTCTLTEKSTMLSGETLDQFSEKMESLGVFAIGLNCIPISKLLLNNVKELAKKTSLPLIIQPNLGMPEQTKNGSEYPVKEKEFFETMQAISEINQVKFLGGCCGTTPKLMTKLIELKVK</sequence>
<evidence type="ECO:0000313" key="5">
    <source>
        <dbReference type="EMBL" id="MDF0479123.1"/>
    </source>
</evidence>
<dbReference type="PIRSF" id="PIRSF037505">
    <property type="entry name" value="Betaine_HMT"/>
    <property type="match status" value="1"/>
</dbReference>
<keyword evidence="3" id="KW-0862">Zinc</keyword>
<accession>A0ABT5WZE0</accession>
<evidence type="ECO:0000256" key="1">
    <source>
        <dbReference type="ARBA" id="ARBA00022603"/>
    </source>
</evidence>
<dbReference type="InterPro" id="IPR017226">
    <property type="entry name" value="BHMT-like"/>
</dbReference>
<proteinExistence type="predicted"/>
<feature type="binding site" evidence="3">
    <location>
        <position position="195"/>
    </location>
    <ligand>
        <name>Zn(2+)</name>
        <dbReference type="ChEBI" id="CHEBI:29105"/>
    </ligand>
</feature>